<keyword evidence="10 14" id="KW-0408">Iron</keyword>
<evidence type="ECO:0000313" key="16">
    <source>
        <dbReference type="EMBL" id="THU99221.1"/>
    </source>
</evidence>
<dbReference type="GO" id="GO:0016705">
    <property type="term" value="F:oxidoreductase activity, acting on paired donors, with incorporation or reduction of molecular oxygen"/>
    <property type="evidence" value="ECO:0007669"/>
    <property type="project" value="InterPro"/>
</dbReference>
<evidence type="ECO:0000256" key="5">
    <source>
        <dbReference type="ARBA" id="ARBA00022617"/>
    </source>
</evidence>
<evidence type="ECO:0000256" key="14">
    <source>
        <dbReference type="PIRSR" id="PIRSR602401-1"/>
    </source>
</evidence>
<comment type="pathway">
    <text evidence="3">Secondary metabolite biosynthesis.</text>
</comment>
<dbReference type="GO" id="GO:0016020">
    <property type="term" value="C:membrane"/>
    <property type="evidence" value="ECO:0007669"/>
    <property type="project" value="UniProtKB-SubCell"/>
</dbReference>
<evidence type="ECO:0000256" key="6">
    <source>
        <dbReference type="ARBA" id="ARBA00022692"/>
    </source>
</evidence>
<evidence type="ECO:0000256" key="7">
    <source>
        <dbReference type="ARBA" id="ARBA00022723"/>
    </source>
</evidence>
<dbReference type="OrthoDB" id="1103324at2759"/>
<evidence type="ECO:0000256" key="8">
    <source>
        <dbReference type="ARBA" id="ARBA00022989"/>
    </source>
</evidence>
<keyword evidence="17" id="KW-1185">Reference proteome</keyword>
<evidence type="ECO:0000256" key="3">
    <source>
        <dbReference type="ARBA" id="ARBA00005179"/>
    </source>
</evidence>
<comment type="cofactor">
    <cofactor evidence="1 14">
        <name>heme</name>
        <dbReference type="ChEBI" id="CHEBI:30413"/>
    </cofactor>
</comment>
<keyword evidence="13" id="KW-0325">Glycoprotein</keyword>
<comment type="subcellular location">
    <subcellularLocation>
        <location evidence="2">Membrane</location>
        <topology evidence="2">Single-pass membrane protein</topology>
    </subcellularLocation>
</comment>
<reference evidence="16 17" key="1">
    <citation type="journal article" date="2019" name="Nat. Ecol. Evol.">
        <title>Megaphylogeny resolves global patterns of mushroom evolution.</title>
        <authorList>
            <person name="Varga T."/>
            <person name="Krizsan K."/>
            <person name="Foldi C."/>
            <person name="Dima B."/>
            <person name="Sanchez-Garcia M."/>
            <person name="Sanchez-Ramirez S."/>
            <person name="Szollosi G.J."/>
            <person name="Szarkandi J.G."/>
            <person name="Papp V."/>
            <person name="Albert L."/>
            <person name="Andreopoulos W."/>
            <person name="Angelini C."/>
            <person name="Antonin V."/>
            <person name="Barry K.W."/>
            <person name="Bougher N.L."/>
            <person name="Buchanan P."/>
            <person name="Buyck B."/>
            <person name="Bense V."/>
            <person name="Catcheside P."/>
            <person name="Chovatia M."/>
            <person name="Cooper J."/>
            <person name="Damon W."/>
            <person name="Desjardin D."/>
            <person name="Finy P."/>
            <person name="Geml J."/>
            <person name="Haridas S."/>
            <person name="Hughes K."/>
            <person name="Justo A."/>
            <person name="Karasinski D."/>
            <person name="Kautmanova I."/>
            <person name="Kiss B."/>
            <person name="Kocsube S."/>
            <person name="Kotiranta H."/>
            <person name="LaButti K.M."/>
            <person name="Lechner B.E."/>
            <person name="Liimatainen K."/>
            <person name="Lipzen A."/>
            <person name="Lukacs Z."/>
            <person name="Mihaltcheva S."/>
            <person name="Morgado L.N."/>
            <person name="Niskanen T."/>
            <person name="Noordeloos M.E."/>
            <person name="Ohm R.A."/>
            <person name="Ortiz-Santana B."/>
            <person name="Ovrebo C."/>
            <person name="Racz N."/>
            <person name="Riley R."/>
            <person name="Savchenko A."/>
            <person name="Shiryaev A."/>
            <person name="Soop K."/>
            <person name="Spirin V."/>
            <person name="Szebenyi C."/>
            <person name="Tomsovsky M."/>
            <person name="Tulloss R.E."/>
            <person name="Uehling J."/>
            <person name="Grigoriev I.V."/>
            <person name="Vagvolgyi C."/>
            <person name="Papp T."/>
            <person name="Martin F.M."/>
            <person name="Miettinen O."/>
            <person name="Hibbett D.S."/>
            <person name="Nagy L.G."/>
        </authorList>
    </citation>
    <scope>NUCLEOTIDE SEQUENCE [LARGE SCALE GENOMIC DNA]</scope>
    <source>
        <strain evidence="16 17">CBS 962.96</strain>
    </source>
</reference>
<keyword evidence="8" id="KW-1133">Transmembrane helix</keyword>
<feature type="binding site" description="axial binding residue" evidence="14">
    <location>
        <position position="368"/>
    </location>
    <ligand>
        <name>heme</name>
        <dbReference type="ChEBI" id="CHEBI:30413"/>
    </ligand>
    <ligandPart>
        <name>Fe</name>
        <dbReference type="ChEBI" id="CHEBI:18248"/>
    </ligandPart>
</feature>
<comment type="similarity">
    <text evidence="4 15">Belongs to the cytochrome P450 family.</text>
</comment>
<dbReference type="Pfam" id="PF00067">
    <property type="entry name" value="p450"/>
    <property type="match status" value="1"/>
</dbReference>
<keyword evidence="5 14" id="KW-0349">Heme</keyword>
<name>A0A4S8MAJ2_DENBC</name>
<evidence type="ECO:0000256" key="1">
    <source>
        <dbReference type="ARBA" id="ARBA00001971"/>
    </source>
</evidence>
<dbReference type="InterPro" id="IPR002401">
    <property type="entry name" value="Cyt_P450_E_grp-I"/>
</dbReference>
<keyword evidence="7 14" id="KW-0479">Metal-binding</keyword>
<protein>
    <submittedName>
        <fullName evidence="16">Cytochrome P450</fullName>
    </submittedName>
</protein>
<dbReference type="PRINTS" id="PR00463">
    <property type="entry name" value="EP450I"/>
</dbReference>
<dbReference type="InterPro" id="IPR036396">
    <property type="entry name" value="Cyt_P450_sf"/>
</dbReference>
<keyword evidence="11 15" id="KW-0503">Monooxygenase</keyword>
<gene>
    <name evidence="16" type="ORF">K435DRAFT_964548</name>
</gene>
<dbReference type="PANTHER" id="PTHR46300">
    <property type="entry name" value="P450, PUTATIVE (EUROFUNG)-RELATED-RELATED"/>
    <property type="match status" value="1"/>
</dbReference>
<keyword evidence="6" id="KW-0812">Transmembrane</keyword>
<dbReference type="PANTHER" id="PTHR46300:SF2">
    <property type="entry name" value="CYTOCHROME P450 MONOOXYGENASE ALNH-RELATED"/>
    <property type="match status" value="1"/>
</dbReference>
<keyword evidence="9 15" id="KW-0560">Oxidoreductase</keyword>
<evidence type="ECO:0000313" key="17">
    <source>
        <dbReference type="Proteomes" id="UP000297245"/>
    </source>
</evidence>
<evidence type="ECO:0000256" key="2">
    <source>
        <dbReference type="ARBA" id="ARBA00004167"/>
    </source>
</evidence>
<evidence type="ECO:0000256" key="15">
    <source>
        <dbReference type="RuleBase" id="RU000461"/>
    </source>
</evidence>
<dbReference type="Proteomes" id="UP000297245">
    <property type="component" value="Unassembled WGS sequence"/>
</dbReference>
<evidence type="ECO:0000256" key="9">
    <source>
        <dbReference type="ARBA" id="ARBA00023002"/>
    </source>
</evidence>
<dbReference type="EMBL" id="ML179123">
    <property type="protein sequence ID" value="THU99221.1"/>
    <property type="molecule type" value="Genomic_DNA"/>
</dbReference>
<dbReference type="Gene3D" id="1.10.630.10">
    <property type="entry name" value="Cytochrome P450"/>
    <property type="match status" value="1"/>
</dbReference>
<dbReference type="InterPro" id="IPR001128">
    <property type="entry name" value="Cyt_P450"/>
</dbReference>
<dbReference type="CDD" id="cd11065">
    <property type="entry name" value="CYP64-like"/>
    <property type="match status" value="1"/>
</dbReference>
<keyword evidence="12" id="KW-0472">Membrane</keyword>
<sequence length="533" mass="60115">MYSLKLGPKSTIVVLTSPQIINDLLDKNSALTSDRPQIHFADRVTKGLNLTLSHYTETWKSLRRGAHELLTPQACRQHLAIQQAEATQLSYDLLANPEDFASSIRRYAISVMFSVLYGKRVPRFSSTSATEFYEMMEKWVNLLAPGAHPPVDMIPVLKFVPEGWARWKRICNEVRRLQKKLYFGLMGEVEGRMQADQENGCFLETIIKRQDEWGLNREMISYLGGVMIEGGADTTSAFLQSLLLLLTAHPEVQQKAKRELDEVVGNERMPILDDIERLPYIQAIILEASDNYYHSHTSISANYSAEFPPHSDGRYSCTSVYANAWGVYNDPEIFTEPEKYNPDRFLGERGPELIKVMNLAFGSGRRSCPGIHLARNAVNINTMNLLWGFHFGKPLDSNGKEMEVDTFNYAVGVSYCPNPFKSNIKPRTPHHAELIKLQLNSFNDAFSQFEYLLDDVDKAHVKELRKKLRHSIYRRLVPPAGSQSTQGQLAKPTDDEVAVASIPPWVNVRMAGSVGSISTFLVTIVSLMEVPAA</sequence>
<dbReference type="GO" id="GO:0020037">
    <property type="term" value="F:heme binding"/>
    <property type="evidence" value="ECO:0007669"/>
    <property type="project" value="InterPro"/>
</dbReference>
<dbReference type="GO" id="GO:0004497">
    <property type="term" value="F:monooxygenase activity"/>
    <property type="evidence" value="ECO:0007669"/>
    <property type="project" value="UniProtKB-KW"/>
</dbReference>
<dbReference type="InterPro" id="IPR050364">
    <property type="entry name" value="Cytochrome_P450_fung"/>
</dbReference>
<proteinExistence type="inferred from homology"/>
<dbReference type="InterPro" id="IPR017972">
    <property type="entry name" value="Cyt_P450_CS"/>
</dbReference>
<evidence type="ECO:0000256" key="4">
    <source>
        <dbReference type="ARBA" id="ARBA00010617"/>
    </source>
</evidence>
<dbReference type="GO" id="GO:0005506">
    <property type="term" value="F:iron ion binding"/>
    <property type="evidence" value="ECO:0007669"/>
    <property type="project" value="InterPro"/>
</dbReference>
<evidence type="ECO:0000256" key="13">
    <source>
        <dbReference type="ARBA" id="ARBA00023180"/>
    </source>
</evidence>
<organism evidence="16 17">
    <name type="scientific">Dendrothele bispora (strain CBS 962.96)</name>
    <dbReference type="NCBI Taxonomy" id="1314807"/>
    <lineage>
        <taxon>Eukaryota</taxon>
        <taxon>Fungi</taxon>
        <taxon>Dikarya</taxon>
        <taxon>Basidiomycota</taxon>
        <taxon>Agaricomycotina</taxon>
        <taxon>Agaricomycetes</taxon>
        <taxon>Agaricomycetidae</taxon>
        <taxon>Agaricales</taxon>
        <taxon>Agaricales incertae sedis</taxon>
        <taxon>Dendrothele</taxon>
    </lineage>
</organism>
<evidence type="ECO:0000256" key="10">
    <source>
        <dbReference type="ARBA" id="ARBA00023004"/>
    </source>
</evidence>
<dbReference type="SUPFAM" id="SSF48264">
    <property type="entry name" value="Cytochrome P450"/>
    <property type="match status" value="1"/>
</dbReference>
<accession>A0A4S8MAJ2</accession>
<dbReference type="PROSITE" id="PS00086">
    <property type="entry name" value="CYTOCHROME_P450"/>
    <property type="match status" value="1"/>
</dbReference>
<evidence type="ECO:0000256" key="12">
    <source>
        <dbReference type="ARBA" id="ARBA00023136"/>
    </source>
</evidence>
<evidence type="ECO:0000256" key="11">
    <source>
        <dbReference type="ARBA" id="ARBA00023033"/>
    </source>
</evidence>
<dbReference type="AlphaFoldDB" id="A0A4S8MAJ2"/>